<keyword evidence="6" id="KW-0378">Hydrolase</keyword>
<dbReference type="PANTHER" id="PTHR43808">
    <property type="entry name" value="ACETYLORNITHINE DEACETYLASE"/>
    <property type="match status" value="1"/>
</dbReference>
<reference evidence="9 10" key="1">
    <citation type="submission" date="2017-03" db="EMBL/GenBank/DDBJ databases">
        <title>An alternative strategy for trypanosome survival in the mammalian bloodstream revealed through genome and transcriptome analysis of the ubiquitous bovine parasite Trypanosoma (Megatrypanum) theileri.</title>
        <authorList>
            <person name="Kelly S."/>
            <person name="Ivens A."/>
            <person name="Mott A."/>
            <person name="O'Neill E."/>
            <person name="Emms D."/>
            <person name="Macleod O."/>
            <person name="Voorheis P."/>
            <person name="Matthews J."/>
            <person name="Matthews K."/>
            <person name="Carrington M."/>
        </authorList>
    </citation>
    <scope>NUCLEOTIDE SEQUENCE [LARGE SCALE GENOMIC DNA]</scope>
    <source>
        <strain evidence="9">Edinburgh</strain>
    </source>
</reference>
<dbReference type="OrthoDB" id="238771at2759"/>
<dbReference type="GO" id="GO:0004180">
    <property type="term" value="F:carboxypeptidase activity"/>
    <property type="evidence" value="ECO:0007669"/>
    <property type="project" value="UniProtKB-KW"/>
</dbReference>
<evidence type="ECO:0000313" key="10">
    <source>
        <dbReference type="Proteomes" id="UP000192257"/>
    </source>
</evidence>
<dbReference type="RefSeq" id="XP_028876704.1">
    <property type="nucleotide sequence ID" value="XM_029031999.1"/>
</dbReference>
<keyword evidence="9" id="KW-0121">Carboxypeptidase</keyword>
<dbReference type="STRING" id="67003.A0A1X0NDP9"/>
<evidence type="ECO:0000256" key="6">
    <source>
        <dbReference type="ARBA" id="ARBA00022801"/>
    </source>
</evidence>
<accession>A0A1X0NDP9</accession>
<evidence type="ECO:0000256" key="1">
    <source>
        <dbReference type="ARBA" id="ARBA00004496"/>
    </source>
</evidence>
<name>A0A1X0NDP9_9TRYP</name>
<evidence type="ECO:0000313" key="9">
    <source>
        <dbReference type="EMBL" id="ORC79885.1"/>
    </source>
</evidence>
<organism evidence="9 10">
    <name type="scientific">Trypanosoma theileri</name>
    <dbReference type="NCBI Taxonomy" id="67003"/>
    <lineage>
        <taxon>Eukaryota</taxon>
        <taxon>Discoba</taxon>
        <taxon>Euglenozoa</taxon>
        <taxon>Kinetoplastea</taxon>
        <taxon>Metakinetoplastina</taxon>
        <taxon>Trypanosomatida</taxon>
        <taxon>Trypanosomatidae</taxon>
        <taxon>Trypanosoma</taxon>
    </lineage>
</organism>
<protein>
    <submittedName>
        <fullName evidence="9">Glutamamyl carboxypeptidase</fullName>
    </submittedName>
</protein>
<evidence type="ECO:0000256" key="4">
    <source>
        <dbReference type="ARBA" id="ARBA00022605"/>
    </source>
</evidence>
<dbReference type="Pfam" id="PF07687">
    <property type="entry name" value="M20_dimer"/>
    <property type="match status" value="1"/>
</dbReference>
<keyword evidence="3" id="KW-0055">Arginine biosynthesis</keyword>
<gene>
    <name evidence="9" type="ORF">TM35_001971000</name>
</gene>
<keyword evidence="9" id="KW-0645">Protease</keyword>
<evidence type="ECO:0000259" key="8">
    <source>
        <dbReference type="Pfam" id="PF07687"/>
    </source>
</evidence>
<dbReference type="GO" id="GO:0046872">
    <property type="term" value="F:metal ion binding"/>
    <property type="evidence" value="ECO:0007669"/>
    <property type="project" value="UniProtKB-KW"/>
</dbReference>
<dbReference type="Gene3D" id="3.30.70.360">
    <property type="match status" value="1"/>
</dbReference>
<keyword evidence="7" id="KW-0862">Zinc</keyword>
<evidence type="ECO:0000256" key="2">
    <source>
        <dbReference type="ARBA" id="ARBA00022490"/>
    </source>
</evidence>
<dbReference type="GO" id="GO:0008777">
    <property type="term" value="F:acetylornithine deacetylase activity"/>
    <property type="evidence" value="ECO:0007669"/>
    <property type="project" value="TreeGrafter"/>
</dbReference>
<dbReference type="EMBL" id="NBCO01000197">
    <property type="protein sequence ID" value="ORC79885.1"/>
    <property type="molecule type" value="Genomic_DNA"/>
</dbReference>
<keyword evidence="5" id="KW-0479">Metal-binding</keyword>
<keyword evidence="4" id="KW-0028">Amino-acid biosynthesis</keyword>
<evidence type="ECO:0000256" key="7">
    <source>
        <dbReference type="ARBA" id="ARBA00022833"/>
    </source>
</evidence>
<dbReference type="GO" id="GO:0006526">
    <property type="term" value="P:L-arginine biosynthetic process"/>
    <property type="evidence" value="ECO:0007669"/>
    <property type="project" value="UniProtKB-KW"/>
</dbReference>
<dbReference type="PANTHER" id="PTHR43808:SF31">
    <property type="entry name" value="N-ACETYL-L-CITRULLINE DEACETYLASE"/>
    <property type="match status" value="1"/>
</dbReference>
<evidence type="ECO:0000256" key="3">
    <source>
        <dbReference type="ARBA" id="ARBA00022571"/>
    </source>
</evidence>
<dbReference type="Gene3D" id="3.40.630.10">
    <property type="entry name" value="Zn peptidases"/>
    <property type="match status" value="1"/>
</dbReference>
<sequence length="145" mass="16159">VLAEFLRDNNIKADGCIVGEPTGMTVWTGHKGRSEYHVRVRGKAVHSSCALTDQGCNAIDYATKFIAKIREIGEEFRRSGHRDKDFHVPFTTLSTNLIKGGNAVNTVPAECEFSFEFRNLPQDTAATIDGRLRSYVDNELLPAMR</sequence>
<dbReference type="FunFam" id="3.30.70.360:FF:000003">
    <property type="entry name" value="Acetylornithine deacetylase"/>
    <property type="match status" value="1"/>
</dbReference>
<comment type="caution">
    <text evidence="9">The sequence shown here is derived from an EMBL/GenBank/DDBJ whole genome shotgun (WGS) entry which is preliminary data.</text>
</comment>
<feature type="non-terminal residue" evidence="9">
    <location>
        <position position="1"/>
    </location>
</feature>
<dbReference type="AlphaFoldDB" id="A0A1X0NDP9"/>
<keyword evidence="10" id="KW-1185">Reference proteome</keyword>
<feature type="non-terminal residue" evidence="9">
    <location>
        <position position="145"/>
    </location>
</feature>
<dbReference type="Proteomes" id="UP000192257">
    <property type="component" value="Unassembled WGS sequence"/>
</dbReference>
<dbReference type="InterPro" id="IPR050072">
    <property type="entry name" value="Peptidase_M20A"/>
</dbReference>
<dbReference type="VEuPathDB" id="TriTrypDB:TM35_001971000"/>
<feature type="domain" description="Peptidase M20 dimerisation" evidence="8">
    <location>
        <begin position="28"/>
        <end position="141"/>
    </location>
</feature>
<comment type="subcellular location">
    <subcellularLocation>
        <location evidence="1">Cytoplasm</location>
    </subcellularLocation>
</comment>
<dbReference type="InterPro" id="IPR036264">
    <property type="entry name" value="Bact_exopeptidase_dim_dom"/>
</dbReference>
<dbReference type="GeneID" id="39991779"/>
<dbReference type="GO" id="GO:0005737">
    <property type="term" value="C:cytoplasm"/>
    <property type="evidence" value="ECO:0007669"/>
    <property type="project" value="UniProtKB-SubCell"/>
</dbReference>
<dbReference type="SUPFAM" id="SSF55031">
    <property type="entry name" value="Bacterial exopeptidase dimerisation domain"/>
    <property type="match status" value="1"/>
</dbReference>
<dbReference type="InterPro" id="IPR011650">
    <property type="entry name" value="Peptidase_M20_dimer"/>
</dbReference>
<proteinExistence type="predicted"/>
<keyword evidence="2" id="KW-0963">Cytoplasm</keyword>
<evidence type="ECO:0000256" key="5">
    <source>
        <dbReference type="ARBA" id="ARBA00022723"/>
    </source>
</evidence>